<gene>
    <name evidence="1" type="ORF">L21TH_0253</name>
</gene>
<reference evidence="1 2" key="1">
    <citation type="journal article" date="2015" name="Geomicrobiol. J.">
        <title>Caldisalinibacter kiritimatiensis gen. nov., sp. nov., a moderately thermohalophilic thiosulfate-reducing bacterium from a hypersaline microbial mat.</title>
        <authorList>
            <person name="Ben Hania W."/>
            <person name="Joseph M."/>
            <person name="Fiebig A."/>
            <person name="Bunk B."/>
            <person name="Klenk H.-P."/>
            <person name="Fardeau M.-L."/>
            <person name="Spring S."/>
        </authorList>
    </citation>
    <scope>NUCLEOTIDE SEQUENCE [LARGE SCALE GENOMIC DNA]</scope>
    <source>
        <strain evidence="1 2">L21-TH-D2</strain>
    </source>
</reference>
<dbReference type="eggNOG" id="ENOG503379J">
    <property type="taxonomic scope" value="Bacteria"/>
</dbReference>
<keyword evidence="2" id="KW-1185">Reference proteome</keyword>
<dbReference type="EMBL" id="ARZA01000040">
    <property type="protein sequence ID" value="EOD01647.1"/>
    <property type="molecule type" value="Genomic_DNA"/>
</dbReference>
<organism evidence="1 2">
    <name type="scientific">Caldisalinibacter kiritimatiensis</name>
    <dbReference type="NCBI Taxonomy" id="1304284"/>
    <lineage>
        <taxon>Bacteria</taxon>
        <taxon>Bacillati</taxon>
        <taxon>Bacillota</taxon>
        <taxon>Tissierellia</taxon>
        <taxon>Tissierellales</taxon>
        <taxon>Thermohalobacteraceae</taxon>
        <taxon>Caldisalinibacter</taxon>
    </lineage>
</organism>
<dbReference type="Proteomes" id="UP000013378">
    <property type="component" value="Unassembled WGS sequence"/>
</dbReference>
<dbReference type="RefSeq" id="WP_006307054.1">
    <property type="nucleotide sequence ID" value="NZ_ARZA01000040.1"/>
</dbReference>
<dbReference type="OrthoDB" id="1707406at2"/>
<accession>R1AY89</accession>
<sequence>MNELTVSTSNTTAPAMNLKPLNNILPFFAMFIVIKNMPNINTFVADISSNIKLNNFKLDNISPEKVEKSLTVVKKIGPYLPEPTINVLNNVIPTLEKVSKIITLVNLVSTNKTFTPIKPVNKSDSNIPVNEIVDILKDEMPKDTMNKIGPFIDIAVNFDKYKPILQVLSNLNSADGDTNKNQIDTLIDAVIPILSDKNNKNNEKMKDMVQMVEMLKLISNDEGKENPSNKNK</sequence>
<evidence type="ECO:0000313" key="1">
    <source>
        <dbReference type="EMBL" id="EOD01647.1"/>
    </source>
</evidence>
<evidence type="ECO:0000313" key="2">
    <source>
        <dbReference type="Proteomes" id="UP000013378"/>
    </source>
</evidence>
<comment type="caution">
    <text evidence="1">The sequence shown here is derived from an EMBL/GenBank/DDBJ whole genome shotgun (WGS) entry which is preliminary data.</text>
</comment>
<proteinExistence type="predicted"/>
<dbReference type="AlphaFoldDB" id="R1AY89"/>
<protein>
    <submittedName>
        <fullName evidence="1">Uncharacterized protein</fullName>
    </submittedName>
</protein>
<name>R1AY89_9FIRM</name>